<dbReference type="Pfam" id="PF00005">
    <property type="entry name" value="ABC_tran"/>
    <property type="match status" value="1"/>
</dbReference>
<comment type="caution">
    <text evidence="12">The sequence shown here is derived from an EMBL/GenBank/DDBJ whole genome shotgun (WGS) entry which is preliminary data.</text>
</comment>
<keyword evidence="2" id="KW-0813">Transport</keyword>
<dbReference type="RefSeq" id="WP_311674323.1">
    <property type="nucleotide sequence ID" value="NZ_JAVREQ010000015.1"/>
</dbReference>
<evidence type="ECO:0000313" key="12">
    <source>
        <dbReference type="EMBL" id="MDT0380584.1"/>
    </source>
</evidence>
<evidence type="ECO:0000313" key="13">
    <source>
        <dbReference type="Proteomes" id="UP001183414"/>
    </source>
</evidence>
<dbReference type="InterPro" id="IPR025302">
    <property type="entry name" value="DrrA1/2-like_C"/>
</dbReference>
<keyword evidence="3" id="KW-1003">Cell membrane</keyword>
<evidence type="ECO:0000256" key="9">
    <source>
        <dbReference type="ARBA" id="ARBA00049985"/>
    </source>
</evidence>
<feature type="domain" description="ABC transporter" evidence="11">
    <location>
        <begin position="5"/>
        <end position="235"/>
    </location>
</feature>
<evidence type="ECO:0000256" key="8">
    <source>
        <dbReference type="ARBA" id="ARBA00023251"/>
    </source>
</evidence>
<keyword evidence="5 12" id="KW-0067">ATP-binding</keyword>
<dbReference type="PANTHER" id="PTHR42711:SF19">
    <property type="entry name" value="DOXORUBICIN RESISTANCE ATP-BINDING PROTEIN DRRA"/>
    <property type="match status" value="1"/>
</dbReference>
<evidence type="ECO:0000256" key="6">
    <source>
        <dbReference type="ARBA" id="ARBA00022967"/>
    </source>
</evidence>
<dbReference type="InterPro" id="IPR003593">
    <property type="entry name" value="AAA+_ATPase"/>
</dbReference>
<dbReference type="InterPro" id="IPR017871">
    <property type="entry name" value="ABC_transporter-like_CS"/>
</dbReference>
<dbReference type="InterPro" id="IPR027417">
    <property type="entry name" value="P-loop_NTPase"/>
</dbReference>
<gene>
    <name evidence="12" type="ORF">RM572_17665</name>
</gene>
<dbReference type="Pfam" id="PF13732">
    <property type="entry name" value="DrrA1-3_C"/>
    <property type="match status" value="1"/>
</dbReference>
<keyword evidence="13" id="KW-1185">Reference proteome</keyword>
<keyword evidence="6" id="KW-1278">Translocase</keyword>
<proteinExistence type="inferred from homology"/>
<dbReference type="PROSITE" id="PS00211">
    <property type="entry name" value="ABC_TRANSPORTER_1"/>
    <property type="match status" value="1"/>
</dbReference>
<evidence type="ECO:0000256" key="2">
    <source>
        <dbReference type="ARBA" id="ARBA00022448"/>
    </source>
</evidence>
<sequence length="333" mass="35138">MSYAIQAEGLAKRFKETEALAGVDLAARTGTVLGLLGPNGAGKTTAVRIFATLLRPDAGRATVAGHDVVREAGLVRSLVGLTGQYAAVDENLTGTENLLLIGRLLGISRREAKGRAAELLERFQLSDAAGRAVKTFSGGMRRRLDLAASLVGRPRILFLDEPTTGLDPHSRGELWDMLRGLVAEGVTALLTTQYLEEADRLADEIVVIDKGRVIADGTPDELKSAVGGQVLQLRPVQASDLATAAALVAEAAGPQTQIEGEVITAPVMDPELMPAVVRRLDQEGIAVGELALRRSSLDEVFLALTGHRAEPESPEDEEAAAEESLAEPVESAS</sequence>
<comment type="similarity">
    <text evidence="9">Belongs to the ABC transporter superfamily. Drug exporter-1 (DrugE1) (TC 3.A.1.105) family.</text>
</comment>
<dbReference type="InterPro" id="IPR003439">
    <property type="entry name" value="ABC_transporter-like_ATP-bd"/>
</dbReference>
<evidence type="ECO:0000256" key="1">
    <source>
        <dbReference type="ARBA" id="ARBA00004413"/>
    </source>
</evidence>
<dbReference type="Gene3D" id="3.40.50.300">
    <property type="entry name" value="P-loop containing nucleotide triphosphate hydrolases"/>
    <property type="match status" value="1"/>
</dbReference>
<dbReference type="NCBIfam" id="TIGR01188">
    <property type="entry name" value="drrA"/>
    <property type="match status" value="1"/>
</dbReference>
<keyword evidence="7" id="KW-0472">Membrane</keyword>
<feature type="region of interest" description="Disordered" evidence="10">
    <location>
        <begin position="306"/>
        <end position="333"/>
    </location>
</feature>
<keyword evidence="4" id="KW-0547">Nucleotide-binding</keyword>
<dbReference type="SUPFAM" id="SSF52540">
    <property type="entry name" value="P-loop containing nucleoside triphosphate hydrolases"/>
    <property type="match status" value="1"/>
</dbReference>
<reference evidence="13" key="1">
    <citation type="submission" date="2023-07" db="EMBL/GenBank/DDBJ databases">
        <title>30 novel species of actinomycetes from the DSMZ collection.</title>
        <authorList>
            <person name="Nouioui I."/>
        </authorList>
    </citation>
    <scope>NUCLEOTIDE SEQUENCE [LARGE SCALE GENOMIC DNA]</scope>
    <source>
        <strain evidence="13">DSM 42041</strain>
    </source>
</reference>
<accession>A0ABU2NV08</accession>
<name>A0ABU2NV08_9ACTN</name>
<organism evidence="12 13">
    <name type="scientific">Streptomyces hazeniae</name>
    <dbReference type="NCBI Taxonomy" id="3075538"/>
    <lineage>
        <taxon>Bacteria</taxon>
        <taxon>Bacillati</taxon>
        <taxon>Actinomycetota</taxon>
        <taxon>Actinomycetes</taxon>
        <taxon>Kitasatosporales</taxon>
        <taxon>Streptomycetaceae</taxon>
        <taxon>Streptomyces</taxon>
    </lineage>
</organism>
<dbReference type="PANTHER" id="PTHR42711">
    <property type="entry name" value="ABC TRANSPORTER ATP-BINDING PROTEIN"/>
    <property type="match status" value="1"/>
</dbReference>
<comment type="subcellular location">
    <subcellularLocation>
        <location evidence="1">Cell membrane</location>
        <topology evidence="1">Peripheral membrane protein</topology>
        <orientation evidence="1">Cytoplasmic side</orientation>
    </subcellularLocation>
</comment>
<dbReference type="InterPro" id="IPR005894">
    <property type="entry name" value="DrrA"/>
</dbReference>
<evidence type="ECO:0000256" key="7">
    <source>
        <dbReference type="ARBA" id="ARBA00023136"/>
    </source>
</evidence>
<evidence type="ECO:0000256" key="4">
    <source>
        <dbReference type="ARBA" id="ARBA00022741"/>
    </source>
</evidence>
<dbReference type="PROSITE" id="PS50893">
    <property type="entry name" value="ABC_TRANSPORTER_2"/>
    <property type="match status" value="1"/>
</dbReference>
<evidence type="ECO:0000256" key="10">
    <source>
        <dbReference type="SAM" id="MobiDB-lite"/>
    </source>
</evidence>
<protein>
    <submittedName>
        <fullName evidence="12">ATP-binding cassette domain-containing protein</fullName>
    </submittedName>
</protein>
<dbReference type="SMART" id="SM00382">
    <property type="entry name" value="AAA"/>
    <property type="match status" value="1"/>
</dbReference>
<dbReference type="EMBL" id="JAVREQ010000015">
    <property type="protein sequence ID" value="MDT0380584.1"/>
    <property type="molecule type" value="Genomic_DNA"/>
</dbReference>
<keyword evidence="8" id="KW-0046">Antibiotic resistance</keyword>
<dbReference type="GO" id="GO:0005524">
    <property type="term" value="F:ATP binding"/>
    <property type="evidence" value="ECO:0007669"/>
    <property type="project" value="UniProtKB-KW"/>
</dbReference>
<dbReference type="InterPro" id="IPR050763">
    <property type="entry name" value="ABC_transporter_ATP-binding"/>
</dbReference>
<feature type="compositionally biased region" description="Acidic residues" evidence="10">
    <location>
        <begin position="312"/>
        <end position="325"/>
    </location>
</feature>
<evidence type="ECO:0000256" key="5">
    <source>
        <dbReference type="ARBA" id="ARBA00022840"/>
    </source>
</evidence>
<evidence type="ECO:0000256" key="3">
    <source>
        <dbReference type="ARBA" id="ARBA00022475"/>
    </source>
</evidence>
<evidence type="ECO:0000259" key="11">
    <source>
        <dbReference type="PROSITE" id="PS50893"/>
    </source>
</evidence>
<dbReference type="Proteomes" id="UP001183414">
    <property type="component" value="Unassembled WGS sequence"/>
</dbReference>